<evidence type="ECO:0000313" key="3">
    <source>
        <dbReference type="EMBL" id="OHT16099.1"/>
    </source>
</evidence>
<dbReference type="GeneID" id="94831934"/>
<reference evidence="3" key="1">
    <citation type="submission" date="2016-10" db="EMBL/GenBank/DDBJ databases">
        <authorList>
            <person name="Benchimol M."/>
            <person name="Almeida L.G."/>
            <person name="Vasconcelos A.T."/>
            <person name="Perreira-Neves A."/>
            <person name="Rosa I.A."/>
            <person name="Tasca T."/>
            <person name="Bogo M.R."/>
            <person name="de Souza W."/>
        </authorList>
    </citation>
    <scope>NUCLEOTIDE SEQUENCE [LARGE SCALE GENOMIC DNA]</scope>
    <source>
        <strain evidence="3">K</strain>
    </source>
</reference>
<keyword evidence="4" id="KW-1185">Reference proteome</keyword>
<dbReference type="VEuPathDB" id="TrichDB:TRFO_13415"/>
<evidence type="ECO:0000256" key="2">
    <source>
        <dbReference type="SAM" id="MobiDB-lite"/>
    </source>
</evidence>
<sequence length="968" mass="111737">MIKEGNDPAWMNGPSLPPLSESIIMSGLVSEKNITQPKIHTMKSNFQPTAIPNSRLLPIKKPMKSAPNEEKFRSSYSTFYSKPLKSIQTKTVLNDTPDVPLCYKPPPIEKQRKQQYIFPEKPTAEKHRSRSVCKKESIQNRGMCQEVTQLSALLDSIIAEVSENQILDQDLSEICKNKIKISQTFNYVFNQLILQEKNDYAERALLLHRIQKYYMDSIKEFPEVYNQYEQKLQDLTEKYTSLSNDYAHSTTQVEDAYKKIELKEEEIENLKEKLQNIQEESNQKDITIQSNTFDIDYIKGQLTQVKFRLQQKKDKNKLLKTAIKQRDEESKNQMNQLDAASKTIDEYKRQDIGFLPQLRKAKAELEESQAKIAELEEKIVEMKNIPKDDKNVDTSDLPKPSKKRLKLGRNSSKTNFAEFDSITRLKASSTKLATLEETPTKEKKIVRHNSRTGKKNNRCSSQENSSDSEKSLSEFTNGINGQSLSTQNSIDQFFGSEYTNASTQTETGLIATISSQQIPHHSKSTNKSKNKQNTENSIDEGKSTEVQTGKENQNDEVDLPDLLSYITPILARPYRTPTVHQELHIFTIYNYEKVIKNQKPLIWGVQLIHNFLVDPFIRSITENGCPFESIFYNWVSGQYKLAHLIKQISADLSLFFYQYSENEEYVKFFYQLLIGDFSLSEIFYIAIIYTFTVNYTQPSLVQIVEKSEENKFLDFITIPEKVVHMVVTKSFTEEMANNFIKNVSRNSENKIYFLTFLKEVGKFFGDMHKMLISQGRNLLTLCGAYDYNQVFLKPFTCFCVLLNIKGNSKKEFQFLSEKNKMEKADFIDFSDLITYCANKRAPMIDLLSLFNLSSSVSSLKSYSELLNGLFSDFRERYCNRLQTVIDSLPESVKSKVNKTLNNLRISVLKADIPAILWYYRCFVIKIDHLLMKEKGSIPISSKPDSSSITQLIEYYDRTESVAFAFLNC</sequence>
<dbReference type="RefSeq" id="XP_068369235.1">
    <property type="nucleotide sequence ID" value="XM_068497230.1"/>
</dbReference>
<dbReference type="EMBL" id="MLAK01000145">
    <property type="protein sequence ID" value="OHT16099.1"/>
    <property type="molecule type" value="Genomic_DNA"/>
</dbReference>
<keyword evidence="1" id="KW-0175">Coiled coil</keyword>
<feature type="coiled-coil region" evidence="1">
    <location>
        <begin position="218"/>
        <end position="385"/>
    </location>
</feature>
<accession>A0A1J4KXX4</accession>
<gene>
    <name evidence="3" type="ORF">TRFO_13415</name>
</gene>
<dbReference type="AlphaFoldDB" id="A0A1J4KXX4"/>
<feature type="compositionally biased region" description="Basic residues" evidence="2">
    <location>
        <begin position="444"/>
        <end position="457"/>
    </location>
</feature>
<evidence type="ECO:0000313" key="4">
    <source>
        <dbReference type="Proteomes" id="UP000179807"/>
    </source>
</evidence>
<organism evidence="3 4">
    <name type="scientific">Tritrichomonas foetus</name>
    <dbReference type="NCBI Taxonomy" id="1144522"/>
    <lineage>
        <taxon>Eukaryota</taxon>
        <taxon>Metamonada</taxon>
        <taxon>Parabasalia</taxon>
        <taxon>Tritrichomonadida</taxon>
        <taxon>Tritrichomonadidae</taxon>
        <taxon>Tritrichomonas</taxon>
    </lineage>
</organism>
<comment type="caution">
    <text evidence="3">The sequence shown here is derived from an EMBL/GenBank/DDBJ whole genome shotgun (WGS) entry which is preliminary data.</text>
</comment>
<dbReference type="Proteomes" id="UP000179807">
    <property type="component" value="Unassembled WGS sequence"/>
</dbReference>
<feature type="compositionally biased region" description="Basic residues" evidence="2">
    <location>
        <begin position="520"/>
        <end position="530"/>
    </location>
</feature>
<evidence type="ECO:0000256" key="1">
    <source>
        <dbReference type="SAM" id="Coils"/>
    </source>
</evidence>
<feature type="region of interest" description="Disordered" evidence="2">
    <location>
        <begin position="434"/>
        <end position="483"/>
    </location>
</feature>
<proteinExistence type="predicted"/>
<name>A0A1J4KXX4_9EUKA</name>
<feature type="region of interest" description="Disordered" evidence="2">
    <location>
        <begin position="386"/>
        <end position="410"/>
    </location>
</feature>
<protein>
    <submittedName>
        <fullName evidence="3">Uncharacterized protein</fullName>
    </submittedName>
</protein>
<feature type="region of interest" description="Disordered" evidence="2">
    <location>
        <begin position="514"/>
        <end position="554"/>
    </location>
</feature>